<evidence type="ECO:0000256" key="2">
    <source>
        <dbReference type="ARBA" id="ARBA00022692"/>
    </source>
</evidence>
<accession>A0A4Y2FLR7</accession>
<sequence length="235" mass="26572">MTGSCSPNTMITLRIPDFSKMMPHRLHISLYIRLSRCTHLVTGAALVYAAFLMLTAGDRKPSSSSSITLLYLASFATHYGTQIWMTFISGIVLFFNLPRKIFGLVQRHLFPKYFLLNSILGFLTLWIFVLQNPESTAQRWNLAICFLCDLAGMVYIVPDMIQTMTDRAKIEEEAGVGQDVVGRFKPGQLLTSCPKYARLHSRFRTFHGLCAVVNLLAMACNTLHMYHIACKLIPR</sequence>
<keyword evidence="8" id="KW-1185">Reference proteome</keyword>
<dbReference type="Proteomes" id="UP000499080">
    <property type="component" value="Unassembled WGS sequence"/>
</dbReference>
<dbReference type="OrthoDB" id="1641132at2759"/>
<feature type="transmembrane region" description="Helical" evidence="5">
    <location>
        <begin position="205"/>
        <end position="226"/>
    </location>
</feature>
<dbReference type="Pfam" id="PF13664">
    <property type="entry name" value="DUF4149"/>
    <property type="match status" value="1"/>
</dbReference>
<dbReference type="PANTHER" id="PTHR23241">
    <property type="entry name" value="LATE EMBRYOGENESIS ABUNDANT PLANTS LEA-RELATED"/>
    <property type="match status" value="1"/>
</dbReference>
<evidence type="ECO:0000313" key="8">
    <source>
        <dbReference type="Proteomes" id="UP000499080"/>
    </source>
</evidence>
<evidence type="ECO:0000256" key="5">
    <source>
        <dbReference type="SAM" id="Phobius"/>
    </source>
</evidence>
<dbReference type="GO" id="GO:0016020">
    <property type="term" value="C:membrane"/>
    <property type="evidence" value="ECO:0007669"/>
    <property type="project" value="UniProtKB-SubCell"/>
</dbReference>
<reference evidence="7 8" key="1">
    <citation type="journal article" date="2019" name="Sci. Rep.">
        <title>Orb-weaving spider Araneus ventricosus genome elucidates the spidroin gene catalogue.</title>
        <authorList>
            <person name="Kono N."/>
            <person name="Nakamura H."/>
            <person name="Ohtoshi R."/>
            <person name="Moran D.A.P."/>
            <person name="Shinohara A."/>
            <person name="Yoshida Y."/>
            <person name="Fujiwara M."/>
            <person name="Mori M."/>
            <person name="Tomita M."/>
            <person name="Arakawa K."/>
        </authorList>
    </citation>
    <scope>NUCLEOTIDE SEQUENCE [LARGE SCALE GENOMIC DNA]</scope>
</reference>
<evidence type="ECO:0000256" key="1">
    <source>
        <dbReference type="ARBA" id="ARBA00004370"/>
    </source>
</evidence>
<keyword evidence="4 5" id="KW-0472">Membrane</keyword>
<organism evidence="7 8">
    <name type="scientific">Araneus ventricosus</name>
    <name type="common">Orbweaver spider</name>
    <name type="synonym">Epeira ventricosa</name>
    <dbReference type="NCBI Taxonomy" id="182803"/>
    <lineage>
        <taxon>Eukaryota</taxon>
        <taxon>Metazoa</taxon>
        <taxon>Ecdysozoa</taxon>
        <taxon>Arthropoda</taxon>
        <taxon>Chelicerata</taxon>
        <taxon>Arachnida</taxon>
        <taxon>Araneae</taxon>
        <taxon>Araneomorphae</taxon>
        <taxon>Entelegynae</taxon>
        <taxon>Araneoidea</taxon>
        <taxon>Araneidae</taxon>
        <taxon>Araneus</taxon>
    </lineage>
</organism>
<dbReference type="InterPro" id="IPR025423">
    <property type="entry name" value="TMEM205-like"/>
</dbReference>
<proteinExistence type="predicted"/>
<feature type="domain" description="TMEM205-like" evidence="6">
    <location>
        <begin position="74"/>
        <end position="168"/>
    </location>
</feature>
<keyword evidence="2 5" id="KW-0812">Transmembrane</keyword>
<name>A0A4Y2FLR7_ARAVE</name>
<comment type="caution">
    <text evidence="7">The sequence shown here is derived from an EMBL/GenBank/DDBJ whole genome shotgun (WGS) entry which is preliminary data.</text>
</comment>
<keyword evidence="3 5" id="KW-1133">Transmembrane helix</keyword>
<comment type="subcellular location">
    <subcellularLocation>
        <location evidence="1">Membrane</location>
    </subcellularLocation>
</comment>
<dbReference type="EMBL" id="BGPR01000980">
    <property type="protein sequence ID" value="GBM41957.1"/>
    <property type="molecule type" value="Genomic_DNA"/>
</dbReference>
<feature type="transmembrane region" description="Helical" evidence="5">
    <location>
        <begin position="30"/>
        <end position="56"/>
    </location>
</feature>
<feature type="transmembrane region" description="Helical" evidence="5">
    <location>
        <begin position="109"/>
        <end position="128"/>
    </location>
</feature>
<evidence type="ECO:0000259" key="6">
    <source>
        <dbReference type="Pfam" id="PF13664"/>
    </source>
</evidence>
<dbReference type="PANTHER" id="PTHR23241:SF102">
    <property type="entry name" value="LD23009P"/>
    <property type="match status" value="1"/>
</dbReference>
<dbReference type="AlphaFoldDB" id="A0A4Y2FLR7"/>
<evidence type="ECO:0000256" key="3">
    <source>
        <dbReference type="ARBA" id="ARBA00022989"/>
    </source>
</evidence>
<feature type="transmembrane region" description="Helical" evidence="5">
    <location>
        <begin position="76"/>
        <end position="97"/>
    </location>
</feature>
<evidence type="ECO:0000256" key="4">
    <source>
        <dbReference type="ARBA" id="ARBA00023136"/>
    </source>
</evidence>
<evidence type="ECO:0000313" key="7">
    <source>
        <dbReference type="EMBL" id="GBM41957.1"/>
    </source>
</evidence>
<dbReference type="InterPro" id="IPR053009">
    <property type="entry name" value="Xanthocillin_Biosynth-Assoc"/>
</dbReference>
<gene>
    <name evidence="7" type="ORF">AVEN_112117_1</name>
</gene>
<feature type="transmembrane region" description="Helical" evidence="5">
    <location>
        <begin position="140"/>
        <end position="157"/>
    </location>
</feature>
<protein>
    <recommendedName>
        <fullName evidence="6">TMEM205-like domain-containing protein</fullName>
    </recommendedName>
</protein>